<dbReference type="InterPro" id="IPR036396">
    <property type="entry name" value="Cyt_P450_sf"/>
</dbReference>
<evidence type="ECO:0000256" key="3">
    <source>
        <dbReference type="ARBA" id="ARBA00022723"/>
    </source>
</evidence>
<comment type="similarity">
    <text evidence="2">Belongs to the cytochrome P450 family.</text>
</comment>
<evidence type="ECO:0000313" key="7">
    <source>
        <dbReference type="Proteomes" id="UP001153076"/>
    </source>
</evidence>
<evidence type="ECO:0008006" key="8">
    <source>
        <dbReference type="Google" id="ProtNLM"/>
    </source>
</evidence>
<evidence type="ECO:0000256" key="5">
    <source>
        <dbReference type="ARBA" id="ARBA00023004"/>
    </source>
</evidence>
<dbReference type="GO" id="GO:0004497">
    <property type="term" value="F:monooxygenase activity"/>
    <property type="evidence" value="ECO:0007669"/>
    <property type="project" value="InterPro"/>
</dbReference>
<dbReference type="GO" id="GO:0005506">
    <property type="term" value="F:iron ion binding"/>
    <property type="evidence" value="ECO:0007669"/>
    <property type="project" value="InterPro"/>
</dbReference>
<reference evidence="6" key="1">
    <citation type="submission" date="2022-04" db="EMBL/GenBank/DDBJ databases">
        <title>Carnegiea gigantea Genome sequencing and assembly v2.</title>
        <authorList>
            <person name="Copetti D."/>
            <person name="Sanderson M.J."/>
            <person name="Burquez A."/>
            <person name="Wojciechowski M.F."/>
        </authorList>
    </citation>
    <scope>NUCLEOTIDE SEQUENCE</scope>
    <source>
        <strain evidence="6">SGP5-SGP5p</strain>
        <tissue evidence="6">Aerial part</tissue>
    </source>
</reference>
<evidence type="ECO:0000256" key="2">
    <source>
        <dbReference type="ARBA" id="ARBA00010617"/>
    </source>
</evidence>
<evidence type="ECO:0000256" key="1">
    <source>
        <dbReference type="ARBA" id="ARBA00001971"/>
    </source>
</evidence>
<dbReference type="Pfam" id="PF00067">
    <property type="entry name" value="p450"/>
    <property type="match status" value="1"/>
</dbReference>
<dbReference type="EMBL" id="JAKOGI010001413">
    <property type="protein sequence ID" value="KAJ8425750.1"/>
    <property type="molecule type" value="Genomic_DNA"/>
</dbReference>
<gene>
    <name evidence="6" type="ORF">Cgig2_024367</name>
</gene>
<keyword evidence="4" id="KW-0560">Oxidoreductase</keyword>
<keyword evidence="3" id="KW-0479">Metal-binding</keyword>
<comment type="caution">
    <text evidence="6">The sequence shown here is derived from an EMBL/GenBank/DDBJ whole genome shotgun (WGS) entry which is preliminary data.</text>
</comment>
<dbReference type="SUPFAM" id="SSF48264">
    <property type="entry name" value="Cytochrome P450"/>
    <property type="match status" value="1"/>
</dbReference>
<comment type="cofactor">
    <cofactor evidence="1">
        <name>heme</name>
        <dbReference type="ChEBI" id="CHEBI:30413"/>
    </cofactor>
</comment>
<evidence type="ECO:0000313" key="6">
    <source>
        <dbReference type="EMBL" id="KAJ8425750.1"/>
    </source>
</evidence>
<name>A0A9Q1JN82_9CARY</name>
<dbReference type="GO" id="GO:0016705">
    <property type="term" value="F:oxidoreductase activity, acting on paired donors, with incorporation or reduction of molecular oxygen"/>
    <property type="evidence" value="ECO:0007669"/>
    <property type="project" value="InterPro"/>
</dbReference>
<evidence type="ECO:0000256" key="4">
    <source>
        <dbReference type="ARBA" id="ARBA00023002"/>
    </source>
</evidence>
<dbReference type="PANTHER" id="PTHR24296">
    <property type="entry name" value="CYTOCHROME P450"/>
    <property type="match status" value="1"/>
</dbReference>
<dbReference type="AlphaFoldDB" id="A0A9Q1JN82"/>
<proteinExistence type="inferred from homology"/>
<sequence length="300" mass="34920">MLHALLKNRHSFHDFLVELLENSEFTFLFNGPWFTNMYLPSTVDPFNVHHILSKNFANYPRALNLGKSLMFLEMYHQKMAQSFLAHPEFLRFLIKKTWEKIEIGMIPVLDHASMEGLEIDLQDLFHRFTFDTICSIITDHDPGSLCINLPNVSPSKALDEIEEALLYRHIVPTCAWKFQRWLGVGQEKKHRQAWEIPDAFIYECISKKGEQMSKRSSEEYKVDNEVGIDLITLYMNEIRGNSIGSSNGDKFLRDTFLNFLIARRDTTSVALSWFFYLLSKNPQVLSKVKEELDAVMVKSD</sequence>
<dbReference type="GO" id="GO:0020037">
    <property type="term" value="F:heme binding"/>
    <property type="evidence" value="ECO:0007669"/>
    <property type="project" value="InterPro"/>
</dbReference>
<dbReference type="InterPro" id="IPR001128">
    <property type="entry name" value="Cyt_P450"/>
</dbReference>
<organism evidence="6 7">
    <name type="scientific">Carnegiea gigantea</name>
    <dbReference type="NCBI Taxonomy" id="171969"/>
    <lineage>
        <taxon>Eukaryota</taxon>
        <taxon>Viridiplantae</taxon>
        <taxon>Streptophyta</taxon>
        <taxon>Embryophyta</taxon>
        <taxon>Tracheophyta</taxon>
        <taxon>Spermatophyta</taxon>
        <taxon>Magnoliopsida</taxon>
        <taxon>eudicotyledons</taxon>
        <taxon>Gunneridae</taxon>
        <taxon>Pentapetalae</taxon>
        <taxon>Caryophyllales</taxon>
        <taxon>Cactineae</taxon>
        <taxon>Cactaceae</taxon>
        <taxon>Cactoideae</taxon>
        <taxon>Echinocereeae</taxon>
        <taxon>Carnegiea</taxon>
    </lineage>
</organism>
<dbReference type="Gene3D" id="1.10.630.10">
    <property type="entry name" value="Cytochrome P450"/>
    <property type="match status" value="1"/>
</dbReference>
<dbReference type="OrthoDB" id="1422216at2759"/>
<keyword evidence="5" id="KW-0408">Iron</keyword>
<keyword evidence="7" id="KW-1185">Reference proteome</keyword>
<accession>A0A9Q1JN82</accession>
<protein>
    <recommendedName>
        <fullName evidence="8">Cytochrome P450</fullName>
    </recommendedName>
</protein>
<dbReference type="Proteomes" id="UP001153076">
    <property type="component" value="Unassembled WGS sequence"/>
</dbReference>